<evidence type="ECO:0000313" key="2">
    <source>
        <dbReference type="Proteomes" id="UP001596022"/>
    </source>
</evidence>
<gene>
    <name evidence="1" type="ORF">ACFO4N_15960</name>
</gene>
<protein>
    <recommendedName>
        <fullName evidence="3">t-SNARE coiled-coil homology domain-containing protein</fullName>
    </recommendedName>
</protein>
<organism evidence="1 2">
    <name type="scientific">Camelliibacillus cellulosilyticus</name>
    <dbReference type="NCBI Taxonomy" id="2174486"/>
    <lineage>
        <taxon>Bacteria</taxon>
        <taxon>Bacillati</taxon>
        <taxon>Bacillota</taxon>
        <taxon>Bacilli</taxon>
        <taxon>Bacillales</taxon>
        <taxon>Sporolactobacillaceae</taxon>
        <taxon>Camelliibacillus</taxon>
    </lineage>
</organism>
<dbReference type="Gene3D" id="1.20.5.340">
    <property type="match status" value="1"/>
</dbReference>
<keyword evidence="2" id="KW-1185">Reference proteome</keyword>
<dbReference type="SUPFAM" id="SSF57997">
    <property type="entry name" value="Tropomyosin"/>
    <property type="match status" value="1"/>
</dbReference>
<dbReference type="RefSeq" id="WP_376847321.1">
    <property type="nucleotide sequence ID" value="NZ_JBHSFW010000017.1"/>
</dbReference>
<comment type="caution">
    <text evidence="1">The sequence shown here is derived from an EMBL/GenBank/DDBJ whole genome shotgun (WGS) entry which is preliminary data.</text>
</comment>
<evidence type="ECO:0000313" key="1">
    <source>
        <dbReference type="EMBL" id="MFC4620206.1"/>
    </source>
</evidence>
<sequence length="146" mass="17279">MAEDLLKEMKTMIEELTKQVGGINDRLDHHETLFEGINDRLDHHETLFEGVNDRLDHHETLFEGINDRLDRHEAMLEQLIEIVGATNKMSSETHNELKSFKSDVYKRFDHLERKIDMNAIDIHYIHQKVSEHDLILNRHEQTLQTT</sequence>
<name>A0ABV9GTH8_9BACL</name>
<evidence type="ECO:0008006" key="3">
    <source>
        <dbReference type="Google" id="ProtNLM"/>
    </source>
</evidence>
<dbReference type="EMBL" id="JBHSFW010000017">
    <property type="protein sequence ID" value="MFC4620206.1"/>
    <property type="molecule type" value="Genomic_DNA"/>
</dbReference>
<dbReference type="Proteomes" id="UP001596022">
    <property type="component" value="Unassembled WGS sequence"/>
</dbReference>
<reference evidence="2" key="1">
    <citation type="journal article" date="2019" name="Int. J. Syst. Evol. Microbiol.">
        <title>The Global Catalogue of Microorganisms (GCM) 10K type strain sequencing project: providing services to taxonomists for standard genome sequencing and annotation.</title>
        <authorList>
            <consortium name="The Broad Institute Genomics Platform"/>
            <consortium name="The Broad Institute Genome Sequencing Center for Infectious Disease"/>
            <person name="Wu L."/>
            <person name="Ma J."/>
        </authorList>
    </citation>
    <scope>NUCLEOTIDE SEQUENCE [LARGE SCALE GENOMIC DNA]</scope>
    <source>
        <strain evidence="2">CGMCC 1.16306</strain>
    </source>
</reference>
<proteinExistence type="predicted"/>
<accession>A0ABV9GTH8</accession>